<comment type="caution">
    <text evidence="7">The sequence shown here is derived from an EMBL/GenBank/DDBJ whole genome shotgun (WGS) entry which is preliminary data.</text>
</comment>
<name>A0ABS2QZB0_9BACI</name>
<evidence type="ECO:0000256" key="2">
    <source>
        <dbReference type="ARBA" id="ARBA00022475"/>
    </source>
</evidence>
<evidence type="ECO:0000256" key="3">
    <source>
        <dbReference type="ARBA" id="ARBA00022692"/>
    </source>
</evidence>
<keyword evidence="3 6" id="KW-0812">Transmembrane</keyword>
<feature type="transmembrane region" description="Helical" evidence="6">
    <location>
        <begin position="34"/>
        <end position="53"/>
    </location>
</feature>
<proteinExistence type="predicted"/>
<evidence type="ECO:0000256" key="5">
    <source>
        <dbReference type="ARBA" id="ARBA00023136"/>
    </source>
</evidence>
<feature type="transmembrane region" description="Helical" evidence="6">
    <location>
        <begin position="12"/>
        <end position="28"/>
    </location>
</feature>
<feature type="transmembrane region" description="Helical" evidence="6">
    <location>
        <begin position="97"/>
        <end position="117"/>
    </location>
</feature>
<sequence length="127" mass="14734">MQELHQMFPRLRSYIFYLLALYVLGWGFTSYQSVFLGLILGTVLSLYSLWVLVRRSKQFGQAVEEGRRPRSVGTFARFASAALAVIIAMRYPTEFHIVSVVLGLMTSYLVIIIDLVVQNLRKRWEER</sequence>
<keyword evidence="2" id="KW-1003">Cell membrane</keyword>
<organism evidence="7 8">
    <name type="scientific">Priestia iocasae</name>
    <dbReference type="NCBI Taxonomy" id="2291674"/>
    <lineage>
        <taxon>Bacteria</taxon>
        <taxon>Bacillati</taxon>
        <taxon>Bacillota</taxon>
        <taxon>Bacilli</taxon>
        <taxon>Bacillales</taxon>
        <taxon>Bacillaceae</taxon>
        <taxon>Priestia</taxon>
    </lineage>
</organism>
<protein>
    <submittedName>
        <fullName evidence="7">ATP synthase protein I</fullName>
    </submittedName>
</protein>
<dbReference type="Pfam" id="PF03899">
    <property type="entry name" value="ATP-synt_I"/>
    <property type="match status" value="1"/>
</dbReference>
<dbReference type="Proteomes" id="UP000809829">
    <property type="component" value="Unassembled WGS sequence"/>
</dbReference>
<accession>A0ABS2QZB0</accession>
<dbReference type="EMBL" id="JAFBFC010000005">
    <property type="protein sequence ID" value="MBM7704056.1"/>
    <property type="molecule type" value="Genomic_DNA"/>
</dbReference>
<keyword evidence="8" id="KW-1185">Reference proteome</keyword>
<dbReference type="PANTHER" id="PTHR40035">
    <property type="entry name" value="ATP SYNTHASE PROTEIN I"/>
    <property type="match status" value="1"/>
</dbReference>
<dbReference type="RefSeq" id="WP_205188070.1">
    <property type="nucleotide sequence ID" value="NZ_JAFBFC010000005.1"/>
</dbReference>
<reference evidence="7 8" key="1">
    <citation type="submission" date="2021-01" db="EMBL/GenBank/DDBJ databases">
        <title>Genomic Encyclopedia of Type Strains, Phase IV (KMG-IV): sequencing the most valuable type-strain genomes for metagenomic binning, comparative biology and taxonomic classification.</title>
        <authorList>
            <person name="Goeker M."/>
        </authorList>
    </citation>
    <scope>NUCLEOTIDE SEQUENCE [LARGE SCALE GENOMIC DNA]</scope>
    <source>
        <strain evidence="7 8">DSM 104297</strain>
    </source>
</reference>
<evidence type="ECO:0000313" key="8">
    <source>
        <dbReference type="Proteomes" id="UP000809829"/>
    </source>
</evidence>
<evidence type="ECO:0000256" key="6">
    <source>
        <dbReference type="SAM" id="Phobius"/>
    </source>
</evidence>
<dbReference type="InterPro" id="IPR039072">
    <property type="entry name" value="ATP_synth_I_Bacilli"/>
</dbReference>
<feature type="transmembrane region" description="Helical" evidence="6">
    <location>
        <begin position="74"/>
        <end position="91"/>
    </location>
</feature>
<evidence type="ECO:0000256" key="1">
    <source>
        <dbReference type="ARBA" id="ARBA00004651"/>
    </source>
</evidence>
<keyword evidence="5 6" id="KW-0472">Membrane</keyword>
<evidence type="ECO:0000256" key="4">
    <source>
        <dbReference type="ARBA" id="ARBA00022989"/>
    </source>
</evidence>
<keyword evidence="4 6" id="KW-1133">Transmembrane helix</keyword>
<evidence type="ECO:0000313" key="7">
    <source>
        <dbReference type="EMBL" id="MBM7704056.1"/>
    </source>
</evidence>
<gene>
    <name evidence="7" type="ORF">JOC83_002906</name>
</gene>
<dbReference type="InterPro" id="IPR005598">
    <property type="entry name" value="ATP_synth_I"/>
</dbReference>
<dbReference type="PANTHER" id="PTHR40035:SF1">
    <property type="entry name" value="ATP SYNTHASE PROTEIN I"/>
    <property type="match status" value="1"/>
</dbReference>
<comment type="subcellular location">
    <subcellularLocation>
        <location evidence="1">Cell membrane</location>
        <topology evidence="1">Multi-pass membrane protein</topology>
    </subcellularLocation>
</comment>